<dbReference type="InterPro" id="IPR008928">
    <property type="entry name" value="6-hairpin_glycosidase_sf"/>
</dbReference>
<feature type="domain" description="Trehalase-like N-terminal" evidence="2">
    <location>
        <begin position="13"/>
        <end position="147"/>
    </location>
</feature>
<dbReference type="InterPro" id="IPR045582">
    <property type="entry name" value="Trehalase-like_N"/>
</dbReference>
<evidence type="ECO:0000259" key="2">
    <source>
        <dbReference type="Pfam" id="PF19291"/>
    </source>
</evidence>
<organism evidence="3 4">
    <name type="scientific">Jatrophihabitans cynanchi</name>
    <dbReference type="NCBI Taxonomy" id="2944128"/>
    <lineage>
        <taxon>Bacteria</taxon>
        <taxon>Bacillati</taxon>
        <taxon>Actinomycetota</taxon>
        <taxon>Actinomycetes</taxon>
        <taxon>Jatrophihabitantales</taxon>
        <taxon>Jatrophihabitantaceae</taxon>
        <taxon>Jatrophihabitans</taxon>
    </lineage>
</organism>
<dbReference type="Pfam" id="PF19291">
    <property type="entry name" value="TREH_N"/>
    <property type="match status" value="1"/>
</dbReference>
<protein>
    <submittedName>
        <fullName evidence="3">Glycoside hydrolase family 15 protein</fullName>
    </submittedName>
</protein>
<gene>
    <name evidence="3" type="ORF">M6B22_18365</name>
</gene>
<accession>A0ABY7JWW1</accession>
<reference evidence="3" key="1">
    <citation type="submission" date="2022-05" db="EMBL/GenBank/DDBJ databases">
        <title>Jatrophihabitans sp. SB3-54 whole genome sequence.</title>
        <authorList>
            <person name="Suh M.K."/>
            <person name="Eom M.K."/>
            <person name="Kim J.S."/>
            <person name="Kim H.S."/>
            <person name="Do H.E."/>
            <person name="Shin Y.K."/>
            <person name="Lee J.-S."/>
        </authorList>
    </citation>
    <scope>NUCLEOTIDE SEQUENCE</scope>
    <source>
        <strain evidence="3">SB3-54</strain>
    </source>
</reference>
<evidence type="ECO:0000313" key="3">
    <source>
        <dbReference type="EMBL" id="WAX56480.1"/>
    </source>
</evidence>
<dbReference type="PANTHER" id="PTHR31616">
    <property type="entry name" value="TREHALASE"/>
    <property type="match status" value="1"/>
</dbReference>
<name>A0ABY7JWW1_9ACTN</name>
<keyword evidence="4" id="KW-1185">Reference proteome</keyword>
<dbReference type="SUPFAM" id="SSF48208">
    <property type="entry name" value="Six-hairpin glycosidases"/>
    <property type="match status" value="1"/>
</dbReference>
<sequence length="583" mass="63596">MSRGELHGDFPPSPLREYALVADGERGALCGPHGEIVWLCAPRWHDDAVFASLIGGEGAYAVTPTTRCVWGGSYEPGTLIWRNRWATDQGRVVTCRDALAMPTRLDSLVLLRRVEATDGDARVRVLLDARAAFGRERARELRRVDDGTWTGRVGSLYLRWSGALGVRVDDAVLSCEIEVRAGMRHDLVLELGERPFDGPPPDPDAAWRETAAAWAERVPSFASSAAPRDTRHAYAVMAGLTSSTDGMVAAATMSLPERVDADRNYDYRYVWIRDQCYAGLAVAADGSHPLLTSATGFVTARLLADGDRLEPAYLVDGSQVPAEESLGLPGYPGGADVKGNWVRQQFQLDSLGESLSLFAAAAARDVLDADARRAAKVAVDVIAGRWEGKDAGIWELDDDWWTHSRLACAAGLKSYAPHVGSAEADRMRELAAAILARTTDRCLHADGRWQRTPKDKRVDAALVLPPLRGALDAADPRTLATLDAVRHDLVDDWYVYRYRPESGELGDDEGAFLLCGFLLSLAEWQQGNLVAAFRAFERNRAACGPPGLLAEEFDVDQRQLRGNLPQAFVHATLLEASVRLGEA</sequence>
<dbReference type="InterPro" id="IPR012341">
    <property type="entry name" value="6hp_glycosidase-like_sf"/>
</dbReference>
<evidence type="ECO:0000313" key="4">
    <source>
        <dbReference type="Proteomes" id="UP001164693"/>
    </source>
</evidence>
<proteinExistence type="predicted"/>
<feature type="domain" description="GH15-like" evidence="1">
    <location>
        <begin position="246"/>
        <end position="577"/>
    </location>
</feature>
<dbReference type="Proteomes" id="UP001164693">
    <property type="component" value="Chromosome"/>
</dbReference>
<dbReference type="GO" id="GO:0016787">
    <property type="term" value="F:hydrolase activity"/>
    <property type="evidence" value="ECO:0007669"/>
    <property type="project" value="UniProtKB-KW"/>
</dbReference>
<dbReference type="InterPro" id="IPR011613">
    <property type="entry name" value="GH15-like"/>
</dbReference>
<dbReference type="PANTHER" id="PTHR31616:SF10">
    <property type="entry name" value="TREHALASE"/>
    <property type="match status" value="1"/>
</dbReference>
<keyword evidence="3" id="KW-0378">Hydrolase</keyword>
<evidence type="ECO:0000259" key="1">
    <source>
        <dbReference type="Pfam" id="PF00723"/>
    </source>
</evidence>
<dbReference type="Gene3D" id="1.50.10.10">
    <property type="match status" value="1"/>
</dbReference>
<dbReference type="Pfam" id="PF00723">
    <property type="entry name" value="Glyco_hydro_15"/>
    <property type="match status" value="1"/>
</dbReference>
<dbReference type="EMBL" id="CP097463">
    <property type="protein sequence ID" value="WAX56480.1"/>
    <property type="molecule type" value="Genomic_DNA"/>
</dbReference>
<dbReference type="RefSeq" id="WP_269443013.1">
    <property type="nucleotide sequence ID" value="NZ_CP097463.1"/>
</dbReference>